<proteinExistence type="predicted"/>
<dbReference type="PANTHER" id="PTHR45913">
    <property type="entry name" value="EPM2A-INTERACTING PROTEIN 1"/>
    <property type="match status" value="1"/>
</dbReference>
<evidence type="ECO:0000313" key="3">
    <source>
        <dbReference type="RefSeq" id="XP_032313918.1"/>
    </source>
</evidence>
<feature type="region of interest" description="Disordered" evidence="1">
    <location>
        <begin position="62"/>
        <end position="82"/>
    </location>
</feature>
<evidence type="ECO:0000256" key="1">
    <source>
        <dbReference type="SAM" id="MobiDB-lite"/>
    </source>
</evidence>
<name>A0A8B8R7E7_CAMFR</name>
<organism evidence="2 3">
    <name type="scientific">Camelus ferus</name>
    <name type="common">Wild bactrian camel</name>
    <name type="synonym">Camelus bactrianus ferus</name>
    <dbReference type="NCBI Taxonomy" id="419612"/>
    <lineage>
        <taxon>Eukaryota</taxon>
        <taxon>Metazoa</taxon>
        <taxon>Chordata</taxon>
        <taxon>Craniata</taxon>
        <taxon>Vertebrata</taxon>
        <taxon>Euteleostomi</taxon>
        <taxon>Mammalia</taxon>
        <taxon>Eutheria</taxon>
        <taxon>Laurasiatheria</taxon>
        <taxon>Artiodactyla</taxon>
        <taxon>Tylopoda</taxon>
        <taxon>Camelidae</taxon>
        <taxon>Camelus</taxon>
    </lineage>
</organism>
<accession>A0A8B8R7E7</accession>
<dbReference type="Proteomes" id="UP000694856">
    <property type="component" value="Chromosome 17"/>
</dbReference>
<dbReference type="KEGG" id="cfr:102507434"/>
<evidence type="ECO:0000313" key="2">
    <source>
        <dbReference type="Proteomes" id="UP000694856"/>
    </source>
</evidence>
<keyword evidence="2" id="KW-1185">Reference proteome</keyword>
<dbReference type="AlphaFoldDB" id="A0A8B8R7E7"/>
<dbReference type="GeneID" id="102507434"/>
<gene>
    <name evidence="3" type="primary">LOC102507434</name>
</gene>
<dbReference type="RefSeq" id="XP_032313918.1">
    <property type="nucleotide sequence ID" value="XM_032458027.1"/>
</dbReference>
<sequence length="251" mass="27672">MMKVICLSGFPYFGNGVAPHAWCVLCKNILSNSSLAPRKLQRHLETKHATYTDKDSVFFQQHLDSPENNKPPAPKIVDTDHGSAREASYSVSHHAAPSGGSYIRELLTKPCAKDVVMRVCDGQHSKDTQTRCSPSNSTAAGRIKDLAAATEEGLVCRLEICGRFSLRLHEPADVSGLTVLLVFVRYKFNKSVEEDLLLRESLQIMPWVRTFSTASMVLCKNVKLNGENVLVFVVMLLGRWTGKLLGLSSPG</sequence>
<dbReference type="PANTHER" id="PTHR45913:SF19">
    <property type="entry name" value="LOW QUALITY PROTEIN: ZINC FINGER BED DOMAIN-CONTAINING PROTEIN 5-LIKE"/>
    <property type="match status" value="1"/>
</dbReference>
<reference evidence="3" key="1">
    <citation type="submission" date="2025-08" db="UniProtKB">
        <authorList>
            <consortium name="RefSeq"/>
        </authorList>
    </citation>
    <scope>IDENTIFICATION</scope>
    <source>
        <tissue evidence="3">Ear skin</tissue>
    </source>
</reference>
<protein>
    <submittedName>
        <fullName evidence="3">Zinc finger BED domain-containing protein 5-like</fullName>
    </submittedName>
</protein>